<gene>
    <name evidence="3" type="ORF">B0T11DRAFT_52995</name>
</gene>
<evidence type="ECO:0000259" key="2">
    <source>
        <dbReference type="Pfam" id="PF26434"/>
    </source>
</evidence>
<feature type="compositionally biased region" description="Low complexity" evidence="1">
    <location>
        <begin position="401"/>
        <end position="413"/>
    </location>
</feature>
<dbReference type="EMBL" id="JAGPXD010000002">
    <property type="protein sequence ID" value="KAH7367345.1"/>
    <property type="molecule type" value="Genomic_DNA"/>
</dbReference>
<feature type="compositionally biased region" description="Low complexity" evidence="1">
    <location>
        <begin position="26"/>
        <end position="45"/>
    </location>
</feature>
<protein>
    <recommendedName>
        <fullName evidence="2">YAG7-like dimerisation domain-containing protein</fullName>
    </recommendedName>
</protein>
<dbReference type="InterPro" id="IPR058602">
    <property type="entry name" value="YAG7_dimerisation_dom"/>
</dbReference>
<feature type="compositionally biased region" description="Gly residues" evidence="1">
    <location>
        <begin position="423"/>
        <end position="441"/>
    </location>
</feature>
<proteinExistence type="predicted"/>
<evidence type="ECO:0000313" key="4">
    <source>
        <dbReference type="Proteomes" id="UP000813385"/>
    </source>
</evidence>
<feature type="compositionally biased region" description="Polar residues" evidence="1">
    <location>
        <begin position="329"/>
        <end position="340"/>
    </location>
</feature>
<dbReference type="OrthoDB" id="5399559at2759"/>
<reference evidence="3" key="1">
    <citation type="journal article" date="2021" name="Nat. Commun.">
        <title>Genetic determinants of endophytism in the Arabidopsis root mycobiome.</title>
        <authorList>
            <person name="Mesny F."/>
            <person name="Miyauchi S."/>
            <person name="Thiergart T."/>
            <person name="Pickel B."/>
            <person name="Atanasova L."/>
            <person name="Karlsson M."/>
            <person name="Huettel B."/>
            <person name="Barry K.W."/>
            <person name="Haridas S."/>
            <person name="Chen C."/>
            <person name="Bauer D."/>
            <person name="Andreopoulos W."/>
            <person name="Pangilinan J."/>
            <person name="LaButti K."/>
            <person name="Riley R."/>
            <person name="Lipzen A."/>
            <person name="Clum A."/>
            <person name="Drula E."/>
            <person name="Henrissat B."/>
            <person name="Kohler A."/>
            <person name="Grigoriev I.V."/>
            <person name="Martin F.M."/>
            <person name="Hacquard S."/>
        </authorList>
    </citation>
    <scope>NUCLEOTIDE SEQUENCE</scope>
    <source>
        <strain evidence="3">MPI-CAGE-AT-0016</strain>
    </source>
</reference>
<sequence length="441" mass="47317">MAAPVISNPPTADTESKSAKKKRAKAAAAAERTESPAPTTTSEAADPNTEAGDHPYIRDIQKTLRNLNKKLVNVSKTESIIAAHPGKSLEDLLAQKIINADQKQQVINKPSLTSQVTQLEEQLAQFKKLQGEFRTKAQADRTEFEKSFTESRDKAIAVALKEQEEKLVAQHQKELSDTLLHLSQFLRLAASRRAEDCDHTLDENLAIEGVLLGVYTGDKAAVDCILKLTRGTNDTTVSVSNEPCQTTFAQLKEIAIEFNKPLVSDVEPEVTENPATDPTVANATLTEIRAGDDAALSNGHIETETVETPANAEVANTSNAAGEKWDTGNDLSASGTSQDWVNVPRDPAETETGLEATPAAASNTQSWADDAPENEPEAAAPVDPNDGFQSVPGRRGRDNRGNNFRGNRGNRGNFRGDGRGRGRGGSRGGAPRGGGPRRQEA</sequence>
<dbReference type="AlphaFoldDB" id="A0A8K0TLG0"/>
<comment type="caution">
    <text evidence="3">The sequence shown here is derived from an EMBL/GenBank/DDBJ whole genome shotgun (WGS) entry which is preliminary data.</text>
</comment>
<feature type="region of interest" description="Disordered" evidence="1">
    <location>
        <begin position="303"/>
        <end position="441"/>
    </location>
</feature>
<organism evidence="3 4">
    <name type="scientific">Plectosphaerella cucumerina</name>
    <dbReference type="NCBI Taxonomy" id="40658"/>
    <lineage>
        <taxon>Eukaryota</taxon>
        <taxon>Fungi</taxon>
        <taxon>Dikarya</taxon>
        <taxon>Ascomycota</taxon>
        <taxon>Pezizomycotina</taxon>
        <taxon>Sordariomycetes</taxon>
        <taxon>Hypocreomycetidae</taxon>
        <taxon>Glomerellales</taxon>
        <taxon>Plectosphaerellaceae</taxon>
        <taxon>Plectosphaerella</taxon>
    </lineage>
</organism>
<dbReference type="Proteomes" id="UP000813385">
    <property type="component" value="Unassembled WGS sequence"/>
</dbReference>
<name>A0A8K0TLG0_9PEZI</name>
<keyword evidence="4" id="KW-1185">Reference proteome</keyword>
<evidence type="ECO:0000256" key="1">
    <source>
        <dbReference type="SAM" id="MobiDB-lite"/>
    </source>
</evidence>
<evidence type="ECO:0000313" key="3">
    <source>
        <dbReference type="EMBL" id="KAH7367345.1"/>
    </source>
</evidence>
<feature type="compositionally biased region" description="Low complexity" evidence="1">
    <location>
        <begin position="377"/>
        <end position="386"/>
    </location>
</feature>
<feature type="region of interest" description="Disordered" evidence="1">
    <location>
        <begin position="1"/>
        <end position="54"/>
    </location>
</feature>
<dbReference type="Pfam" id="PF26434">
    <property type="entry name" value="YAG7_C"/>
    <property type="match status" value="1"/>
</dbReference>
<feature type="domain" description="YAG7-like dimerisation" evidence="2">
    <location>
        <begin position="172"/>
        <end position="256"/>
    </location>
</feature>
<accession>A0A8K0TLG0</accession>